<dbReference type="Proteomes" id="UP000245533">
    <property type="component" value="Unassembled WGS sequence"/>
</dbReference>
<dbReference type="EMBL" id="QGGB01000002">
    <property type="protein sequence ID" value="PWN07829.1"/>
    <property type="molecule type" value="Genomic_DNA"/>
</dbReference>
<reference evidence="1 2" key="1">
    <citation type="submission" date="2018-05" db="EMBL/GenBank/DDBJ databases">
        <title>Rhodohalobacter halophilus gen. nov., sp. nov., a moderately halophilic member of the family Balneolaceae.</title>
        <authorList>
            <person name="Liu Z.-W."/>
        </authorList>
    </citation>
    <scope>NUCLEOTIDE SEQUENCE [LARGE SCALE GENOMIC DNA]</scope>
    <source>
        <strain evidence="1 2">8A47</strain>
    </source>
</reference>
<accession>A0A316TWR2</accession>
<keyword evidence="2" id="KW-1185">Reference proteome</keyword>
<name>A0A316TWR2_9BACT</name>
<protein>
    <submittedName>
        <fullName evidence="1">Uncharacterized protein</fullName>
    </submittedName>
</protein>
<organism evidence="1 2">
    <name type="scientific">Rhodohalobacter mucosus</name>
    <dbReference type="NCBI Taxonomy" id="2079485"/>
    <lineage>
        <taxon>Bacteria</taxon>
        <taxon>Pseudomonadati</taxon>
        <taxon>Balneolota</taxon>
        <taxon>Balneolia</taxon>
        <taxon>Balneolales</taxon>
        <taxon>Balneolaceae</taxon>
        <taxon>Rhodohalobacter</taxon>
    </lineage>
</organism>
<sequence length="222" mass="25182">MTTFAKHPSALIHLTLTFVLILFLTSCSEIIDGSQIDNSLENIEEVSLIDGADNITVTVNKGEESYFILDIQNISGQFYHLGEARLGWCIDWQTPIDSNGGVYPGVKAYSTLGVQSWSRINYILNHIGELRTLFTDASYREIQLVIWSLRGNPEFNLDEVNLEDLPPEFRENGNPLFSRDLVRDILNYVDEKHSKWSYSEGDYYAVILETPADVQTLITVVQ</sequence>
<evidence type="ECO:0000313" key="1">
    <source>
        <dbReference type="EMBL" id="PWN07829.1"/>
    </source>
</evidence>
<gene>
    <name evidence="1" type="ORF">DDZ15_02120</name>
</gene>
<dbReference type="AlphaFoldDB" id="A0A316TWR2"/>
<dbReference type="RefSeq" id="WP_109644356.1">
    <property type="nucleotide sequence ID" value="NZ_QGGB01000002.1"/>
</dbReference>
<dbReference type="OrthoDB" id="1524328at2"/>
<dbReference type="PROSITE" id="PS51257">
    <property type="entry name" value="PROKAR_LIPOPROTEIN"/>
    <property type="match status" value="1"/>
</dbReference>
<comment type="caution">
    <text evidence="1">The sequence shown here is derived from an EMBL/GenBank/DDBJ whole genome shotgun (WGS) entry which is preliminary data.</text>
</comment>
<evidence type="ECO:0000313" key="2">
    <source>
        <dbReference type="Proteomes" id="UP000245533"/>
    </source>
</evidence>
<proteinExistence type="predicted"/>